<sequence>MNADSSICGCSPSSALRLLGKTSRIPRSLAHGADRVYWARTWLSVCASTRYCGVNGVQLFEKNVLKSRAAPAAEPWGDGDDGFGALAVAVAAAAAAGAAAGGLPLSPLSIAE</sequence>
<reference evidence="1 2" key="1">
    <citation type="submission" date="2023-01" db="EMBL/GenBank/DDBJ databases">
        <title>Analysis of 21 Apiospora genomes using comparative genomics revels a genus with tremendous synthesis potential of carbohydrate active enzymes and secondary metabolites.</title>
        <authorList>
            <person name="Sorensen T."/>
        </authorList>
    </citation>
    <scope>NUCLEOTIDE SEQUENCE [LARGE SCALE GENOMIC DNA]</scope>
    <source>
        <strain evidence="1 2">CBS 83171</strain>
    </source>
</reference>
<dbReference type="Proteomes" id="UP001446871">
    <property type="component" value="Unassembled WGS sequence"/>
</dbReference>
<keyword evidence="2" id="KW-1185">Reference proteome</keyword>
<evidence type="ECO:0000313" key="2">
    <source>
        <dbReference type="Proteomes" id="UP001446871"/>
    </source>
</evidence>
<protein>
    <submittedName>
        <fullName evidence="1">Uncharacterized protein</fullName>
    </submittedName>
</protein>
<accession>A0ABR1UWH0</accession>
<gene>
    <name evidence="1" type="ORF">PG996_007933</name>
</gene>
<evidence type="ECO:0000313" key="1">
    <source>
        <dbReference type="EMBL" id="KAK8063281.1"/>
    </source>
</evidence>
<name>A0ABR1UWH0_9PEZI</name>
<dbReference type="EMBL" id="JAQQWM010000005">
    <property type="protein sequence ID" value="KAK8063281.1"/>
    <property type="molecule type" value="Genomic_DNA"/>
</dbReference>
<comment type="caution">
    <text evidence="1">The sequence shown here is derived from an EMBL/GenBank/DDBJ whole genome shotgun (WGS) entry which is preliminary data.</text>
</comment>
<proteinExistence type="predicted"/>
<organism evidence="1 2">
    <name type="scientific">Apiospora saccharicola</name>
    <dbReference type="NCBI Taxonomy" id="335842"/>
    <lineage>
        <taxon>Eukaryota</taxon>
        <taxon>Fungi</taxon>
        <taxon>Dikarya</taxon>
        <taxon>Ascomycota</taxon>
        <taxon>Pezizomycotina</taxon>
        <taxon>Sordariomycetes</taxon>
        <taxon>Xylariomycetidae</taxon>
        <taxon>Amphisphaeriales</taxon>
        <taxon>Apiosporaceae</taxon>
        <taxon>Apiospora</taxon>
    </lineage>
</organism>